<dbReference type="Gene3D" id="6.10.250.3150">
    <property type="match status" value="1"/>
</dbReference>
<evidence type="ECO:0000313" key="4">
    <source>
        <dbReference type="EMBL" id="TYC15696.1"/>
    </source>
</evidence>
<name>A0ABY3MCV7_9FLAO</name>
<proteinExistence type="predicted"/>
<dbReference type="CDD" id="cd12797">
    <property type="entry name" value="M23_peptidase"/>
    <property type="match status" value="1"/>
</dbReference>
<comment type="caution">
    <text evidence="4">The sequence shown here is derived from an EMBL/GenBank/DDBJ whole genome shotgun (WGS) entry which is preliminary data.</text>
</comment>
<evidence type="ECO:0000313" key="5">
    <source>
        <dbReference type="Proteomes" id="UP000323621"/>
    </source>
</evidence>
<sequence>MRIQPTCFTLLLGIFLLCANVGFSQSGKQRELEARRVELRNEIQKINALVSSNKDKQKSEVTLIENLNYKVSVQRNLIKVTNQQTNLLTREINNNQKQISEYRDELTSLKANYAKMIQRSYKNKNKQSRIMFLLSSSNFKQAYKRVQYLNQYAEFQKEQGEIIKLKTKELQEANTLLLKQKEQKGKLIAENKQIQQDLEREMKQHEIIMQSIKSNLTKYTAEVKAKQQEADRIDREIDKIIKAEIAKSNKKAGTSKTTASSSFALTAEAKALAKDFLGNKGKLPWPVEKGVVKVRYGDQPSPIDGSLTIKSSGVRISTEKGANVRAIFNGEVMRIIQQKRSNPVVLVKHGNYISVYYNLGKVYVKAGDKVTTKQDIGEVFTNPNTGETVLKFSIYKDNHTQNPSSWIYKM</sequence>
<dbReference type="InterPro" id="IPR050570">
    <property type="entry name" value="Cell_wall_metabolism_enzyme"/>
</dbReference>
<gene>
    <name evidence="4" type="ORF">ES677_04970</name>
</gene>
<evidence type="ECO:0000256" key="2">
    <source>
        <dbReference type="SAM" id="Coils"/>
    </source>
</evidence>
<keyword evidence="2" id="KW-0175">Coiled coil</keyword>
<dbReference type="PANTHER" id="PTHR21666">
    <property type="entry name" value="PEPTIDASE-RELATED"/>
    <property type="match status" value="1"/>
</dbReference>
<organism evidence="4 5">
    <name type="scientific">Bizionia gelidisalsuginis</name>
    <dbReference type="NCBI Taxonomy" id="291188"/>
    <lineage>
        <taxon>Bacteria</taxon>
        <taxon>Pseudomonadati</taxon>
        <taxon>Bacteroidota</taxon>
        <taxon>Flavobacteriia</taxon>
        <taxon>Flavobacteriales</taxon>
        <taxon>Flavobacteriaceae</taxon>
        <taxon>Bizionia</taxon>
    </lineage>
</organism>
<evidence type="ECO:0000256" key="1">
    <source>
        <dbReference type="ARBA" id="ARBA00022729"/>
    </source>
</evidence>
<accession>A0ABY3MCV7</accession>
<dbReference type="InterPro" id="IPR011055">
    <property type="entry name" value="Dup_hybrid_motif"/>
</dbReference>
<dbReference type="Proteomes" id="UP000323621">
    <property type="component" value="Unassembled WGS sequence"/>
</dbReference>
<dbReference type="InterPro" id="IPR016047">
    <property type="entry name" value="M23ase_b-sheet_dom"/>
</dbReference>
<feature type="coiled-coil region" evidence="2">
    <location>
        <begin position="163"/>
        <end position="243"/>
    </location>
</feature>
<dbReference type="Gene3D" id="2.70.70.10">
    <property type="entry name" value="Glucose Permease (Domain IIA)"/>
    <property type="match status" value="1"/>
</dbReference>
<protein>
    <submittedName>
        <fullName evidence="4">Peptidoglycan DD-metalloendopeptidase family protein</fullName>
    </submittedName>
</protein>
<evidence type="ECO:0000259" key="3">
    <source>
        <dbReference type="Pfam" id="PF01551"/>
    </source>
</evidence>
<dbReference type="RefSeq" id="WP_148380605.1">
    <property type="nucleotide sequence ID" value="NZ_VSKN01000004.1"/>
</dbReference>
<keyword evidence="1" id="KW-0732">Signal</keyword>
<dbReference type="Pfam" id="PF01551">
    <property type="entry name" value="Peptidase_M23"/>
    <property type="match status" value="1"/>
</dbReference>
<keyword evidence="5" id="KW-1185">Reference proteome</keyword>
<dbReference type="SUPFAM" id="SSF51261">
    <property type="entry name" value="Duplicated hybrid motif"/>
    <property type="match status" value="1"/>
</dbReference>
<feature type="domain" description="M23ase beta-sheet core" evidence="3">
    <location>
        <begin position="311"/>
        <end position="403"/>
    </location>
</feature>
<feature type="coiled-coil region" evidence="2">
    <location>
        <begin position="85"/>
        <end position="119"/>
    </location>
</feature>
<reference evidence="4 5" key="1">
    <citation type="submission" date="2019-08" db="EMBL/GenBank/DDBJ databases">
        <title>Genomes of Antarctic Bizionia species.</title>
        <authorList>
            <person name="Bowman J.P."/>
        </authorList>
    </citation>
    <scope>NUCLEOTIDE SEQUENCE [LARGE SCALE GENOMIC DNA]</scope>
    <source>
        <strain evidence="4 5">IC164</strain>
    </source>
</reference>
<dbReference type="EMBL" id="VSKN01000004">
    <property type="protein sequence ID" value="TYC15696.1"/>
    <property type="molecule type" value="Genomic_DNA"/>
</dbReference>
<dbReference type="PANTHER" id="PTHR21666:SF289">
    <property type="entry name" value="L-ALA--D-GLU ENDOPEPTIDASE"/>
    <property type="match status" value="1"/>
</dbReference>